<protein>
    <submittedName>
        <fullName evidence="1">Uncharacterized protein</fullName>
    </submittedName>
</protein>
<sequence length="135" mass="15521">MYTLAVLARCHFWRIFPPEQADDHNPLDVELHVEDNFPYSEIQNLLTPAECKILRSVIDVSERDLFVKELEKRVQNFWPAAKFSTVSCTNRSEAREAKCDRPIVLSAEPADCGEWLGKWFTGCAAVFCDDKKILD</sequence>
<dbReference type="Proteomes" id="UP000005237">
    <property type="component" value="Unassembled WGS sequence"/>
</dbReference>
<keyword evidence="2" id="KW-1185">Reference proteome</keyword>
<accession>A0A8R1III8</accession>
<reference evidence="1" key="2">
    <citation type="submission" date="2022-06" db="UniProtKB">
        <authorList>
            <consortium name="EnsemblMetazoa"/>
        </authorList>
    </citation>
    <scope>IDENTIFICATION</scope>
    <source>
        <strain evidence="1">DF5081</strain>
    </source>
</reference>
<evidence type="ECO:0000313" key="2">
    <source>
        <dbReference type="Proteomes" id="UP000005237"/>
    </source>
</evidence>
<evidence type="ECO:0000313" key="1">
    <source>
        <dbReference type="EnsemblMetazoa" id="CJA32870.1"/>
    </source>
</evidence>
<name>A0A8R1III8_CAEJA</name>
<dbReference type="EnsemblMetazoa" id="CJA32870.1">
    <property type="protein sequence ID" value="CJA32870.1"/>
    <property type="gene ID" value="WBGene00208717"/>
</dbReference>
<proteinExistence type="predicted"/>
<dbReference type="AlphaFoldDB" id="A0A8R1III8"/>
<organism evidence="1 2">
    <name type="scientific">Caenorhabditis japonica</name>
    <dbReference type="NCBI Taxonomy" id="281687"/>
    <lineage>
        <taxon>Eukaryota</taxon>
        <taxon>Metazoa</taxon>
        <taxon>Ecdysozoa</taxon>
        <taxon>Nematoda</taxon>
        <taxon>Chromadorea</taxon>
        <taxon>Rhabditida</taxon>
        <taxon>Rhabditina</taxon>
        <taxon>Rhabditomorpha</taxon>
        <taxon>Rhabditoidea</taxon>
        <taxon>Rhabditidae</taxon>
        <taxon>Peloderinae</taxon>
        <taxon>Caenorhabditis</taxon>
    </lineage>
</organism>
<reference evidence="2" key="1">
    <citation type="submission" date="2010-08" db="EMBL/GenBank/DDBJ databases">
        <authorList>
            <consortium name="Caenorhabditis japonica Sequencing Consortium"/>
            <person name="Wilson R.K."/>
        </authorList>
    </citation>
    <scope>NUCLEOTIDE SEQUENCE [LARGE SCALE GENOMIC DNA]</scope>
    <source>
        <strain evidence="2">DF5081</strain>
    </source>
</reference>